<dbReference type="InterPro" id="IPR000917">
    <property type="entry name" value="Sulfatase_N"/>
</dbReference>
<accession>A0A9J6RPP3</accession>
<dbReference type="GO" id="GO:0009244">
    <property type="term" value="P:lipopolysaccharide core region biosynthetic process"/>
    <property type="evidence" value="ECO:0007669"/>
    <property type="project" value="TreeGrafter"/>
</dbReference>
<dbReference type="GO" id="GO:0005886">
    <property type="term" value="C:plasma membrane"/>
    <property type="evidence" value="ECO:0007669"/>
    <property type="project" value="UniProtKB-SubCell"/>
</dbReference>
<dbReference type="SUPFAM" id="SSF53649">
    <property type="entry name" value="Alkaline phosphatase-like"/>
    <property type="match status" value="1"/>
</dbReference>
<dbReference type="InterPro" id="IPR040423">
    <property type="entry name" value="PEA_transferase"/>
</dbReference>
<comment type="caution">
    <text evidence="3">The sequence shown here is derived from an EMBL/GenBank/DDBJ whole genome shotgun (WGS) entry which is preliminary data.</text>
</comment>
<organism evidence="3 4">
    <name type="scientific">Dasania phycosphaerae</name>
    <dbReference type="NCBI Taxonomy" id="2950436"/>
    <lineage>
        <taxon>Bacteria</taxon>
        <taxon>Pseudomonadati</taxon>
        <taxon>Pseudomonadota</taxon>
        <taxon>Gammaproteobacteria</taxon>
        <taxon>Cellvibrionales</taxon>
        <taxon>Spongiibacteraceae</taxon>
        <taxon>Dasania</taxon>
    </lineage>
</organism>
<proteinExistence type="predicted"/>
<keyword evidence="1" id="KW-1133">Transmembrane helix</keyword>
<feature type="transmembrane region" description="Helical" evidence="1">
    <location>
        <begin position="31"/>
        <end position="51"/>
    </location>
</feature>
<dbReference type="PANTHER" id="PTHR30443">
    <property type="entry name" value="INNER MEMBRANE PROTEIN"/>
    <property type="match status" value="1"/>
</dbReference>
<keyword evidence="1" id="KW-0812">Transmembrane</keyword>
<dbReference type="GO" id="GO:0016787">
    <property type="term" value="F:hydrolase activity"/>
    <property type="evidence" value="ECO:0007669"/>
    <property type="project" value="UniProtKB-KW"/>
</dbReference>
<feature type="domain" description="Sulfatase N-terminal" evidence="2">
    <location>
        <begin position="202"/>
        <end position="500"/>
    </location>
</feature>
<evidence type="ECO:0000259" key="2">
    <source>
        <dbReference type="Pfam" id="PF00884"/>
    </source>
</evidence>
<dbReference type="GO" id="GO:0016776">
    <property type="term" value="F:phosphotransferase activity, phosphate group as acceptor"/>
    <property type="evidence" value="ECO:0007669"/>
    <property type="project" value="TreeGrafter"/>
</dbReference>
<feature type="transmembrane region" description="Helical" evidence="1">
    <location>
        <begin position="58"/>
        <end position="77"/>
    </location>
</feature>
<dbReference type="InterPro" id="IPR017850">
    <property type="entry name" value="Alkaline_phosphatase_core_sf"/>
</dbReference>
<dbReference type="Gene3D" id="3.40.720.10">
    <property type="entry name" value="Alkaline Phosphatase, subunit A"/>
    <property type="match status" value="1"/>
</dbReference>
<dbReference type="RefSeq" id="WP_258332715.1">
    <property type="nucleotide sequence ID" value="NZ_JAPTGG010000015.1"/>
</dbReference>
<name>A0A9J6RPP3_9GAMM</name>
<dbReference type="PANTHER" id="PTHR30443:SF2">
    <property type="entry name" value="PHOSPHOETHANOLAMINE TRANSFERASE EPTC"/>
    <property type="match status" value="1"/>
</dbReference>
<reference evidence="3 4" key="1">
    <citation type="submission" date="2022-12" db="EMBL/GenBank/DDBJ databases">
        <title>Dasania phycosphaerae sp. nov., isolated from particulate material of the south coast of Korea.</title>
        <authorList>
            <person name="Jiang Y."/>
        </authorList>
    </citation>
    <scope>NUCLEOTIDE SEQUENCE [LARGE SCALE GENOMIC DNA]</scope>
    <source>
        <strain evidence="3 4">GY-19</strain>
    </source>
</reference>
<dbReference type="AlphaFoldDB" id="A0A9J6RPP3"/>
<sequence>MVKGVLICVALLSNGPYLLERISEINSAPLIALFILLYTFFLISVLITSVITNAITRWLCAAIYLVFFLFSDAYWRVTGGFISYSSFISMVNAHGFVGDAMEQYGNLFLISGFLGALLFVGLVIPVKKSPSNLFVLFIPLTSIFILVSMLFIRGGDGGKGLSLIYTPMAYSILFLYEKAAEDNGPRLPVTIETAGVEQGKDIVFVIDESVRGDFLDINANNGVYTGLADGDVNWKLYNYGLAVAVATCSAEVNVTLRYGGTREQYKAIIARHPSIWQYAKKADMKTVYIDTQRTAGKLQNYMDSEELLSIDEFVQFDGVDILYRDVLAAEKIAKYSQNDTAEFILVNKMGAHFPVHDKYPDNFTYYKPVLRRGGFVGISDTGNRDGFDGADEWRLYVNSYKNTLLWSVGEFFKTIKLQAKLSNLIMVYTSDHGQDLHLDGRSGVTTHCSGERARSNEAVVPLVVLEGGKAKFDWSENLNHNYNAVSHFNIFPTLLKLMNYDAEEVSKIYGYSLDQKVEDPYTYNVRFNARLGMKPIWKKMDREDPINSKN</sequence>
<evidence type="ECO:0000313" key="3">
    <source>
        <dbReference type="EMBL" id="MCZ0866686.1"/>
    </source>
</evidence>
<evidence type="ECO:0000256" key="1">
    <source>
        <dbReference type="SAM" id="Phobius"/>
    </source>
</evidence>
<keyword evidence="1" id="KW-0472">Membrane</keyword>
<feature type="transmembrane region" description="Helical" evidence="1">
    <location>
        <begin position="107"/>
        <end position="126"/>
    </location>
</feature>
<protein>
    <submittedName>
        <fullName evidence="3">Sulfatase-like hydrolase/transferase</fullName>
    </submittedName>
</protein>
<keyword evidence="4" id="KW-1185">Reference proteome</keyword>
<dbReference type="Pfam" id="PF00884">
    <property type="entry name" value="Sulfatase"/>
    <property type="match status" value="1"/>
</dbReference>
<dbReference type="EMBL" id="JAPTGG010000015">
    <property type="protein sequence ID" value="MCZ0866686.1"/>
    <property type="molecule type" value="Genomic_DNA"/>
</dbReference>
<keyword evidence="3" id="KW-0378">Hydrolase</keyword>
<evidence type="ECO:0000313" key="4">
    <source>
        <dbReference type="Proteomes" id="UP001069090"/>
    </source>
</evidence>
<dbReference type="Proteomes" id="UP001069090">
    <property type="component" value="Unassembled WGS sequence"/>
</dbReference>
<gene>
    <name evidence="3" type="ORF">O0V09_15850</name>
</gene>
<feature type="transmembrane region" description="Helical" evidence="1">
    <location>
        <begin position="133"/>
        <end position="152"/>
    </location>
</feature>